<dbReference type="Pfam" id="PF13373">
    <property type="entry name" value="Dsc3_C"/>
    <property type="match status" value="1"/>
</dbReference>
<dbReference type="OrthoDB" id="2556122at2759"/>
<evidence type="ECO:0000313" key="5">
    <source>
        <dbReference type="Proteomes" id="UP000646827"/>
    </source>
</evidence>
<dbReference type="SUPFAM" id="SSF54236">
    <property type="entry name" value="Ubiquitin-like"/>
    <property type="match status" value="1"/>
</dbReference>
<dbReference type="InterPro" id="IPR000626">
    <property type="entry name" value="Ubiquitin-like_dom"/>
</dbReference>
<feature type="compositionally biased region" description="Low complexity" evidence="1">
    <location>
        <begin position="120"/>
        <end position="132"/>
    </location>
</feature>
<dbReference type="InterPro" id="IPR025390">
    <property type="entry name" value="Dsc3_C"/>
</dbReference>
<accession>A0A8H7S2E9</accession>
<dbReference type="CDD" id="cd17039">
    <property type="entry name" value="Ubl_ubiquitin_like"/>
    <property type="match status" value="1"/>
</dbReference>
<sequence>MNQEHQHQQQQDEYYESIDLHIRWNEGQDLIIRASPFDTIFDIKEKIRQSASQAQNKHVRLIRNGRILEESRRLSDYGVGKLIRDTNSKQKVPPPPPVYIHCSVSDYIPPPRSSKPTAKSSFTSNSTPTNNNEPQISPPTGFDRLRESGFSEEDVQGIRARFHRMHGTAGDDNSEEARNLEEQWIDNTSETLADGTVQGTYKEMMWGLILGFFLGIICLFWFRESVFTRRHQLGIVAGILINISFGVLHVYY</sequence>
<evidence type="ECO:0000259" key="3">
    <source>
        <dbReference type="PROSITE" id="PS50053"/>
    </source>
</evidence>
<dbReference type="GO" id="GO:0005783">
    <property type="term" value="C:endoplasmic reticulum"/>
    <property type="evidence" value="ECO:0007669"/>
    <property type="project" value="TreeGrafter"/>
</dbReference>
<feature type="transmembrane region" description="Helical" evidence="2">
    <location>
        <begin position="204"/>
        <end position="222"/>
    </location>
</feature>
<dbReference type="PROSITE" id="PS50053">
    <property type="entry name" value="UBIQUITIN_2"/>
    <property type="match status" value="1"/>
</dbReference>
<evidence type="ECO:0000313" key="4">
    <source>
        <dbReference type="EMBL" id="KAG2220512.1"/>
    </source>
</evidence>
<reference evidence="4 5" key="1">
    <citation type="submission" date="2020-12" db="EMBL/GenBank/DDBJ databases">
        <title>Metabolic potential, ecology and presence of endohyphal bacteria is reflected in genomic diversity of Mucoromycotina.</title>
        <authorList>
            <person name="Muszewska A."/>
            <person name="Okrasinska A."/>
            <person name="Steczkiewicz K."/>
            <person name="Drgas O."/>
            <person name="Orlowska M."/>
            <person name="Perlinska-Lenart U."/>
            <person name="Aleksandrzak-Piekarczyk T."/>
            <person name="Szatraj K."/>
            <person name="Zielenkiewicz U."/>
            <person name="Pilsyk S."/>
            <person name="Malc E."/>
            <person name="Mieczkowski P."/>
            <person name="Kruszewska J.S."/>
            <person name="Biernat P."/>
            <person name="Pawlowska J."/>
        </authorList>
    </citation>
    <scope>NUCLEOTIDE SEQUENCE [LARGE SCALE GENOMIC DNA]</scope>
    <source>
        <strain evidence="4 5">CBS 142.35</strain>
    </source>
</reference>
<dbReference type="Proteomes" id="UP000646827">
    <property type="component" value="Unassembled WGS sequence"/>
</dbReference>
<keyword evidence="2" id="KW-1133">Transmembrane helix</keyword>
<dbReference type="InterPro" id="IPR045226">
    <property type="entry name" value="Dsc3"/>
</dbReference>
<dbReference type="SMART" id="SM00213">
    <property type="entry name" value="UBQ"/>
    <property type="match status" value="1"/>
</dbReference>
<dbReference type="PANTHER" id="PTHR28049">
    <property type="entry name" value="TRANSMEMBRANE PROTEIN YOR223W"/>
    <property type="match status" value="1"/>
</dbReference>
<comment type="caution">
    <text evidence="4">The sequence shown here is derived from an EMBL/GenBank/DDBJ whole genome shotgun (WGS) entry which is preliminary data.</text>
</comment>
<dbReference type="EMBL" id="JAEPRB010000138">
    <property type="protein sequence ID" value="KAG2220512.1"/>
    <property type="molecule type" value="Genomic_DNA"/>
</dbReference>
<name>A0A8H7S2E9_9FUNG</name>
<protein>
    <recommendedName>
        <fullName evidence="3">Ubiquitin-like domain-containing protein</fullName>
    </recommendedName>
</protein>
<dbReference type="AlphaFoldDB" id="A0A8H7S2E9"/>
<feature type="transmembrane region" description="Helical" evidence="2">
    <location>
        <begin position="234"/>
        <end position="251"/>
    </location>
</feature>
<dbReference type="Pfam" id="PF10302">
    <property type="entry name" value="Dsc3_N"/>
    <property type="match status" value="1"/>
</dbReference>
<dbReference type="PANTHER" id="PTHR28049:SF1">
    <property type="entry name" value="DSC E3 UBIQUITIN LIGASE COMPLEX SUBUNIT 3"/>
    <property type="match status" value="1"/>
</dbReference>
<evidence type="ECO:0000256" key="2">
    <source>
        <dbReference type="SAM" id="Phobius"/>
    </source>
</evidence>
<keyword evidence="5" id="KW-1185">Reference proteome</keyword>
<dbReference type="InterPro" id="IPR029071">
    <property type="entry name" value="Ubiquitin-like_domsf"/>
</dbReference>
<proteinExistence type="predicted"/>
<keyword evidence="2" id="KW-0812">Transmembrane</keyword>
<dbReference type="Gene3D" id="3.10.20.90">
    <property type="entry name" value="Phosphatidylinositol 3-kinase Catalytic Subunit, Chain A, domain 1"/>
    <property type="match status" value="1"/>
</dbReference>
<organism evidence="4 5">
    <name type="scientific">Circinella minor</name>
    <dbReference type="NCBI Taxonomy" id="1195481"/>
    <lineage>
        <taxon>Eukaryota</taxon>
        <taxon>Fungi</taxon>
        <taxon>Fungi incertae sedis</taxon>
        <taxon>Mucoromycota</taxon>
        <taxon>Mucoromycotina</taxon>
        <taxon>Mucoromycetes</taxon>
        <taxon>Mucorales</taxon>
        <taxon>Lichtheimiaceae</taxon>
        <taxon>Circinella</taxon>
    </lineage>
</organism>
<dbReference type="GO" id="GO:0044695">
    <property type="term" value="C:Dsc E3 ubiquitin ligase complex"/>
    <property type="evidence" value="ECO:0007669"/>
    <property type="project" value="InterPro"/>
</dbReference>
<dbReference type="InterPro" id="IPR019413">
    <property type="entry name" value="Dsc3_ub-like_dom"/>
</dbReference>
<keyword evidence="2" id="KW-0472">Membrane</keyword>
<feature type="domain" description="Ubiquitin-like" evidence="3">
    <location>
        <begin position="18"/>
        <end position="79"/>
    </location>
</feature>
<gene>
    <name evidence="4" type="ORF">INT45_000923</name>
</gene>
<evidence type="ECO:0000256" key="1">
    <source>
        <dbReference type="SAM" id="MobiDB-lite"/>
    </source>
</evidence>
<feature type="region of interest" description="Disordered" evidence="1">
    <location>
        <begin position="102"/>
        <end position="146"/>
    </location>
</feature>